<comment type="caution">
    <text evidence="2">The sequence shown here is derived from an EMBL/GenBank/DDBJ whole genome shotgun (WGS) entry which is preliminary data.</text>
</comment>
<keyword evidence="1" id="KW-0812">Transmembrane</keyword>
<protein>
    <submittedName>
        <fullName evidence="2">Cytochrome oxidase</fullName>
    </submittedName>
</protein>
<proteinExistence type="predicted"/>
<accession>A0A5R9GI88</accession>
<keyword evidence="3" id="KW-1185">Reference proteome</keyword>
<dbReference type="Pfam" id="PF02433">
    <property type="entry name" value="FixO"/>
    <property type="match status" value="1"/>
</dbReference>
<dbReference type="GO" id="GO:0020037">
    <property type="term" value="F:heme binding"/>
    <property type="evidence" value="ECO:0007669"/>
    <property type="project" value="InterPro"/>
</dbReference>
<reference evidence="2 3" key="1">
    <citation type="journal article" date="2019" name="Appl. Environ. Microbiol.">
        <title>Environmental Evidence and Genomic Insight of Iron-oxidizing Bacteria Preference Towards More Corrosion Resistant Stainless Steel at Higher Salinities.</title>
        <authorList>
            <person name="Garrison C.E."/>
            <person name="Price K.A."/>
            <person name="Field E.K."/>
        </authorList>
    </citation>
    <scope>NUCLEOTIDE SEQUENCE [LARGE SCALE GENOMIC DNA]</scope>
    <source>
        <strain evidence="2 3">P3</strain>
    </source>
</reference>
<gene>
    <name evidence="2" type="ORF">FEF65_09830</name>
</gene>
<dbReference type="EMBL" id="VBRY01000009">
    <property type="protein sequence ID" value="TLS66461.1"/>
    <property type="molecule type" value="Genomic_DNA"/>
</dbReference>
<evidence type="ECO:0000313" key="2">
    <source>
        <dbReference type="EMBL" id="TLS66461.1"/>
    </source>
</evidence>
<dbReference type="InterPro" id="IPR003468">
    <property type="entry name" value="Cyt_c_oxidase_monohaem-su/FixO"/>
</dbReference>
<evidence type="ECO:0000256" key="1">
    <source>
        <dbReference type="SAM" id="Phobius"/>
    </source>
</evidence>
<dbReference type="Proteomes" id="UP000306585">
    <property type="component" value="Unassembled WGS sequence"/>
</dbReference>
<dbReference type="AlphaFoldDB" id="A0A5R9GI88"/>
<name>A0A5R9GI88_9PROT</name>
<keyword evidence="1" id="KW-1133">Transmembrane helix</keyword>
<dbReference type="RefSeq" id="WP_138239642.1">
    <property type="nucleotide sequence ID" value="NZ_VBRY01000009.1"/>
</dbReference>
<dbReference type="SUPFAM" id="SSF46626">
    <property type="entry name" value="Cytochrome c"/>
    <property type="match status" value="1"/>
</dbReference>
<feature type="transmembrane region" description="Helical" evidence="1">
    <location>
        <begin position="6"/>
        <end position="30"/>
    </location>
</feature>
<dbReference type="GO" id="GO:0009055">
    <property type="term" value="F:electron transfer activity"/>
    <property type="evidence" value="ECO:0007669"/>
    <property type="project" value="InterPro"/>
</dbReference>
<dbReference type="InterPro" id="IPR036909">
    <property type="entry name" value="Cyt_c-like_dom_sf"/>
</dbReference>
<dbReference type="Gene3D" id="1.10.760.10">
    <property type="entry name" value="Cytochrome c-like domain"/>
    <property type="match status" value="1"/>
</dbReference>
<organism evidence="2 3">
    <name type="scientific">Mariprofundus erugo</name>
    <dbReference type="NCBI Taxonomy" id="2528639"/>
    <lineage>
        <taxon>Bacteria</taxon>
        <taxon>Pseudomonadati</taxon>
        <taxon>Pseudomonadota</taxon>
        <taxon>Candidatius Mariprofundia</taxon>
        <taxon>Mariprofundales</taxon>
        <taxon>Mariprofundaceae</taxon>
        <taxon>Mariprofundus</taxon>
    </lineage>
</organism>
<keyword evidence="1" id="KW-0472">Membrane</keyword>
<sequence length="311" mass="34672">MAFREYKIGCFMFGFALSFSMFVTIFLPGLDISGMSSTKLALEKQLTYGWETGFNYYDPFLQGKDKPIKVVLSKDPRTGAAIDKTDAYVFPAGTHFPDGLTHDNILGEKVQAVSSSKGRIGEATEEAGGVFLVRVDADDTPYIEFATATRGWTADAVLKAADEQFLAGSGKTMFVREGCWWCHTLLPEETQDWQTFGRPPLVGDFNGESPTTFGSDRKAPDLLHVGARNSSREWMTMHFFNPRLVQPHSIMPRYDYLWGSKDAEGNNIDLAAWDKEYMAYADGSEVYPPEVPTPASDSEARMLIDFVLNLK</sequence>
<evidence type="ECO:0000313" key="3">
    <source>
        <dbReference type="Proteomes" id="UP000306585"/>
    </source>
</evidence>